<dbReference type="PROSITE" id="PS50851">
    <property type="entry name" value="CHEW"/>
    <property type="match status" value="1"/>
</dbReference>
<evidence type="ECO:0000313" key="2">
    <source>
        <dbReference type="EMBL" id="ARP96520.1"/>
    </source>
</evidence>
<dbReference type="RefSeq" id="WP_086080168.1">
    <property type="nucleotide sequence ID" value="NZ_CP021111.1"/>
</dbReference>
<accession>A0A1W6ZHA1</accession>
<evidence type="ECO:0000259" key="1">
    <source>
        <dbReference type="PROSITE" id="PS50851"/>
    </source>
</evidence>
<name>A0A1W6ZHA1_9BORD</name>
<reference evidence="2 3" key="1">
    <citation type="submission" date="2017-05" db="EMBL/GenBank/DDBJ databases">
        <title>Complete and WGS of Bordetella genogroups.</title>
        <authorList>
            <person name="Spilker T."/>
            <person name="LiPuma J."/>
        </authorList>
    </citation>
    <scope>NUCLEOTIDE SEQUENCE [LARGE SCALE GENOMIC DNA]</scope>
    <source>
        <strain evidence="2 3">AU7206</strain>
    </source>
</reference>
<dbReference type="STRING" id="463040.CAL15_20435"/>
<dbReference type="Proteomes" id="UP000194161">
    <property type="component" value="Chromosome"/>
</dbReference>
<dbReference type="Pfam" id="PF01584">
    <property type="entry name" value="CheW"/>
    <property type="match status" value="1"/>
</dbReference>
<dbReference type="InterPro" id="IPR039315">
    <property type="entry name" value="CheW"/>
</dbReference>
<dbReference type="PANTHER" id="PTHR22617">
    <property type="entry name" value="CHEMOTAXIS SENSOR HISTIDINE KINASE-RELATED"/>
    <property type="match status" value="1"/>
</dbReference>
<dbReference type="SMART" id="SM00260">
    <property type="entry name" value="CheW"/>
    <property type="match status" value="1"/>
</dbReference>
<dbReference type="GO" id="GO:0006935">
    <property type="term" value="P:chemotaxis"/>
    <property type="evidence" value="ECO:0007669"/>
    <property type="project" value="InterPro"/>
</dbReference>
<dbReference type="Gene3D" id="2.30.30.40">
    <property type="entry name" value="SH3 Domains"/>
    <property type="match status" value="1"/>
</dbReference>
<proteinExistence type="predicted"/>
<dbReference type="CDD" id="cd00732">
    <property type="entry name" value="CheW"/>
    <property type="match status" value="1"/>
</dbReference>
<dbReference type="InterPro" id="IPR002545">
    <property type="entry name" value="CheW-lke_dom"/>
</dbReference>
<dbReference type="PANTHER" id="PTHR22617:SF41">
    <property type="entry name" value="CHEMOTAXIS SIGNAL TRANSDUCTION SYSTEM ADAPTOR PROTEIN CHEW"/>
    <property type="match status" value="1"/>
</dbReference>
<protein>
    <submittedName>
        <fullName evidence="2">Chemotaxis protein CheW</fullName>
    </submittedName>
</protein>
<dbReference type="AlphaFoldDB" id="A0A1W6ZHA1"/>
<dbReference type="KEGG" id="bgm:CAL15_20435"/>
<dbReference type="EMBL" id="CP021111">
    <property type="protein sequence ID" value="ARP96520.1"/>
    <property type="molecule type" value="Genomic_DNA"/>
</dbReference>
<gene>
    <name evidence="2" type="ORF">CAL15_20435</name>
</gene>
<dbReference type="OrthoDB" id="9790406at2"/>
<evidence type="ECO:0000313" key="3">
    <source>
        <dbReference type="Proteomes" id="UP000194161"/>
    </source>
</evidence>
<dbReference type="GO" id="GO:0005829">
    <property type="term" value="C:cytosol"/>
    <property type="evidence" value="ECO:0007669"/>
    <property type="project" value="TreeGrafter"/>
</dbReference>
<dbReference type="Gene3D" id="2.40.50.180">
    <property type="entry name" value="CheA-289, Domain 4"/>
    <property type="match status" value="1"/>
</dbReference>
<keyword evidence="3" id="KW-1185">Reference proteome</keyword>
<feature type="domain" description="CheW-like" evidence="1">
    <location>
        <begin position="21"/>
        <end position="166"/>
    </location>
</feature>
<sequence>MHAATQAGQAAGPISAADAEAAQYLTFMLGGEIYAIGILSIKEIIEYEGLTVVPLMPPSVRGVINLRGAVVPVMDLQVRFGRAPSPITKRTCIVIVEIDDAEAGRQVLGVIVDAVNEVLEIPPADIEPPPAFGAGVRSDFLSGVGKVRGRFVILLSVDRALSISVLEQFHERLRDHGEAAMAADAAQAS</sequence>
<dbReference type="GO" id="GO:0007165">
    <property type="term" value="P:signal transduction"/>
    <property type="evidence" value="ECO:0007669"/>
    <property type="project" value="InterPro"/>
</dbReference>
<organism evidence="2 3">
    <name type="scientific">Bordetella genomosp. 13</name>
    <dbReference type="NCBI Taxonomy" id="463040"/>
    <lineage>
        <taxon>Bacteria</taxon>
        <taxon>Pseudomonadati</taxon>
        <taxon>Pseudomonadota</taxon>
        <taxon>Betaproteobacteria</taxon>
        <taxon>Burkholderiales</taxon>
        <taxon>Alcaligenaceae</taxon>
        <taxon>Bordetella</taxon>
    </lineage>
</organism>
<dbReference type="SUPFAM" id="SSF50341">
    <property type="entry name" value="CheW-like"/>
    <property type="match status" value="1"/>
</dbReference>
<dbReference type="InterPro" id="IPR036061">
    <property type="entry name" value="CheW-like_dom_sf"/>
</dbReference>